<keyword evidence="1" id="KW-0812">Transmembrane</keyword>
<evidence type="ECO:0000313" key="2">
    <source>
        <dbReference type="EMBL" id="HEH34758.1"/>
    </source>
</evidence>
<dbReference type="AlphaFoldDB" id="A0A7J2THD6"/>
<feature type="transmembrane region" description="Helical" evidence="1">
    <location>
        <begin position="181"/>
        <end position="200"/>
    </location>
</feature>
<comment type="caution">
    <text evidence="2">The sequence shown here is derived from an EMBL/GenBank/DDBJ whole genome shotgun (WGS) entry which is preliminary data.</text>
</comment>
<feature type="transmembrane region" description="Helical" evidence="1">
    <location>
        <begin position="290"/>
        <end position="313"/>
    </location>
</feature>
<keyword evidence="1" id="KW-0472">Membrane</keyword>
<dbReference type="PANTHER" id="PTHR38815">
    <property type="entry name" value="HYPOTHETICAL MEMBRANE PROTEIN, CONSERVED, DUF373 FAMILY"/>
    <property type="match status" value="1"/>
</dbReference>
<feature type="transmembrane region" description="Helical" evidence="1">
    <location>
        <begin position="221"/>
        <end position="245"/>
    </location>
</feature>
<protein>
    <submittedName>
        <fullName evidence="2">DUF373 family protein</fullName>
    </submittedName>
</protein>
<keyword evidence="1" id="KW-1133">Transmembrane helix</keyword>
<dbReference type="EMBL" id="DSLA01000020">
    <property type="protein sequence ID" value="HEH34758.1"/>
    <property type="molecule type" value="Genomic_DNA"/>
</dbReference>
<organism evidence="2">
    <name type="scientific">Archaeoglobus fulgidus</name>
    <dbReference type="NCBI Taxonomy" id="2234"/>
    <lineage>
        <taxon>Archaea</taxon>
        <taxon>Methanobacteriati</taxon>
        <taxon>Methanobacteriota</taxon>
        <taxon>Archaeoglobi</taxon>
        <taxon>Archaeoglobales</taxon>
        <taxon>Archaeoglobaceae</taxon>
        <taxon>Archaeoglobus</taxon>
    </lineage>
</organism>
<feature type="transmembrane region" description="Helical" evidence="1">
    <location>
        <begin position="257"/>
        <end position="278"/>
    </location>
</feature>
<dbReference type="PANTHER" id="PTHR38815:SF1">
    <property type="entry name" value="DUF373 FAMILY PROTEIN"/>
    <property type="match status" value="1"/>
</dbReference>
<feature type="transmembrane region" description="Helical" evidence="1">
    <location>
        <begin position="319"/>
        <end position="340"/>
    </location>
</feature>
<gene>
    <name evidence="2" type="ORF">ENP88_01095</name>
</gene>
<accession>A0A7J2THD6</accession>
<reference evidence="2" key="1">
    <citation type="journal article" date="2020" name="mSystems">
        <title>Genome- and Community-Level Interaction Insights into Carbon Utilization and Element Cycling Functions of Hydrothermarchaeota in Hydrothermal Sediment.</title>
        <authorList>
            <person name="Zhou Z."/>
            <person name="Liu Y."/>
            <person name="Xu W."/>
            <person name="Pan J."/>
            <person name="Luo Z.H."/>
            <person name="Li M."/>
        </authorList>
    </citation>
    <scope>NUCLEOTIDE SEQUENCE [LARGE SCALE GENOMIC DNA]</scope>
    <source>
        <strain evidence="2">SpSt-26</strain>
    </source>
</reference>
<evidence type="ECO:0000256" key="1">
    <source>
        <dbReference type="SAM" id="Phobius"/>
    </source>
</evidence>
<proteinExistence type="predicted"/>
<name>A0A7J2THD6_ARCFL</name>
<dbReference type="InterPro" id="IPR007254">
    <property type="entry name" value="DUF373"/>
</dbReference>
<dbReference type="Pfam" id="PF04123">
    <property type="entry name" value="DUF373"/>
    <property type="match status" value="1"/>
</dbReference>
<feature type="transmembrane region" description="Helical" evidence="1">
    <location>
        <begin position="155"/>
        <end position="175"/>
    </location>
</feature>
<sequence>MVKRLIISIDRDDDLGQKTGIASPVIGRENVLQAAVRLILADPEDSDANAIFSAIKIYDELVEKGEDCEVIVIAGDKSVGKISDRKIAEQLDAIQMKFNPNSVIVVTDGSEDEFVLPLIYSRFKVDMLHRVVVKQSKTLESAYFMLRRIFNEPKVARVTLAPIGAIFLVYSFFLLLQHPEWGVGGIILFLGAYFLIKAYGLDKLISEFMEAVRKSVSEGRLSFIFYLGSGVLLLIGISTGFNASISQAQPHLAFASFVFYSIGWITLSAVSIAIAKAIDAFSEGKKIKKYITLAFIAISIGLIIWGASGYLISPEVRDSVYRFVVVVFAALFISAVGLLFTRKR</sequence>